<dbReference type="RefSeq" id="XP_009493156.1">
    <property type="nucleotide sequence ID" value="XM_009494881.1"/>
</dbReference>
<name>A0A058ZGF2_FONAL</name>
<proteinExistence type="predicted"/>
<dbReference type="Proteomes" id="UP000030693">
    <property type="component" value="Unassembled WGS sequence"/>
</dbReference>
<dbReference type="GeneID" id="20525714"/>
<evidence type="ECO:0000313" key="3">
    <source>
        <dbReference type="Proteomes" id="UP000030693"/>
    </source>
</evidence>
<dbReference type="EMBL" id="KB932201">
    <property type="protein sequence ID" value="KCV73455.1"/>
    <property type="molecule type" value="Genomic_DNA"/>
</dbReference>
<keyword evidence="3" id="KW-1185">Reference proteome</keyword>
<organism evidence="2">
    <name type="scientific">Fonticula alba</name>
    <name type="common">Slime mold</name>
    <dbReference type="NCBI Taxonomy" id="691883"/>
    <lineage>
        <taxon>Eukaryota</taxon>
        <taxon>Rotosphaerida</taxon>
        <taxon>Fonticulaceae</taxon>
        <taxon>Fonticula</taxon>
    </lineage>
</organism>
<evidence type="ECO:0000313" key="2">
    <source>
        <dbReference type="EMBL" id="KCV73455.1"/>
    </source>
</evidence>
<sequence>MKPALSWIRPSTGQQVLLSSAWSIGGRLASLVSRSAVRPEDGSRAEPPLDLDHLAALSSLDLGAMLRADRDSLPALESAADLRRHFEDRIRQDIAQIRQWTKSAQAAAEELPPEVGHQALVDRLLRHDVARALPFDLLEDPAVWTGSGKTGDASPSELPGLPSRRTGLHVDPVEHAALSAGRYVLASLPVATAGAGSFGDEEDEG</sequence>
<protein>
    <submittedName>
        <fullName evidence="2">Uncharacterized protein</fullName>
    </submittedName>
</protein>
<dbReference type="AlphaFoldDB" id="A0A058ZGF2"/>
<evidence type="ECO:0000256" key="1">
    <source>
        <dbReference type="SAM" id="MobiDB-lite"/>
    </source>
</evidence>
<gene>
    <name evidence="2" type="ORF">H696_00989</name>
</gene>
<reference evidence="2" key="1">
    <citation type="submission" date="2013-04" db="EMBL/GenBank/DDBJ databases">
        <title>The Genome Sequence of Fonticula alba ATCC 38817.</title>
        <authorList>
            <consortium name="The Broad Institute Genomics Platform"/>
            <person name="Russ C."/>
            <person name="Cuomo C."/>
            <person name="Burger G."/>
            <person name="Gray M.W."/>
            <person name="Holland P.W.H."/>
            <person name="King N."/>
            <person name="Lang F.B.F."/>
            <person name="Roger A.J."/>
            <person name="Ruiz-Trillo I."/>
            <person name="Brown M."/>
            <person name="Walker B."/>
            <person name="Young S."/>
            <person name="Zeng Q."/>
            <person name="Gargeya S."/>
            <person name="Fitzgerald M."/>
            <person name="Haas B."/>
            <person name="Abouelleil A."/>
            <person name="Allen A.W."/>
            <person name="Alvarado L."/>
            <person name="Arachchi H.M."/>
            <person name="Berlin A.M."/>
            <person name="Chapman S.B."/>
            <person name="Gainer-Dewar J."/>
            <person name="Goldberg J."/>
            <person name="Griggs A."/>
            <person name="Gujja S."/>
            <person name="Hansen M."/>
            <person name="Howarth C."/>
            <person name="Imamovic A."/>
            <person name="Ireland A."/>
            <person name="Larimer J."/>
            <person name="McCowan C."/>
            <person name="Murphy C."/>
            <person name="Pearson M."/>
            <person name="Poon T.W."/>
            <person name="Priest M."/>
            <person name="Roberts A."/>
            <person name="Saif S."/>
            <person name="Shea T."/>
            <person name="Sisk P."/>
            <person name="Sykes S."/>
            <person name="Wortman J."/>
            <person name="Nusbaum C."/>
            <person name="Birren B."/>
        </authorList>
    </citation>
    <scope>NUCLEOTIDE SEQUENCE [LARGE SCALE GENOMIC DNA]</scope>
    <source>
        <strain evidence="2">ATCC 38817</strain>
    </source>
</reference>
<accession>A0A058ZGF2</accession>
<feature type="region of interest" description="Disordered" evidence="1">
    <location>
        <begin position="144"/>
        <end position="167"/>
    </location>
</feature>